<dbReference type="EMBL" id="FNBD01000001">
    <property type="protein sequence ID" value="SDE45160.1"/>
    <property type="molecule type" value="Genomic_DNA"/>
</dbReference>
<evidence type="ECO:0000313" key="10">
    <source>
        <dbReference type="EMBL" id="SDE45160.1"/>
    </source>
</evidence>
<dbReference type="SUPFAM" id="SSF53756">
    <property type="entry name" value="UDP-Glycosyltransferase/glycogen phosphorylase"/>
    <property type="match status" value="1"/>
</dbReference>
<evidence type="ECO:0000256" key="2">
    <source>
        <dbReference type="ARBA" id="ARBA00012621"/>
    </source>
</evidence>
<dbReference type="PANTHER" id="PTHR42755:SF1">
    <property type="entry name" value="3-DEOXY-D-MANNO-OCTULOSONIC ACID TRANSFERASE, MITOCHONDRIAL-RELATED"/>
    <property type="match status" value="1"/>
</dbReference>
<gene>
    <name evidence="10" type="ORF">SAMN04487992_101269</name>
</gene>
<comment type="catalytic activity">
    <reaction evidence="6 8">
        <text>lipid IVA (E. coli) + CMP-3-deoxy-beta-D-manno-octulosonate = alpha-Kdo-(2-&gt;6)-lipid IVA (E. coli) + CMP + H(+)</text>
        <dbReference type="Rhea" id="RHEA:28066"/>
        <dbReference type="ChEBI" id="CHEBI:15378"/>
        <dbReference type="ChEBI" id="CHEBI:58603"/>
        <dbReference type="ChEBI" id="CHEBI:60364"/>
        <dbReference type="ChEBI" id="CHEBI:60377"/>
        <dbReference type="ChEBI" id="CHEBI:85987"/>
        <dbReference type="EC" id="2.4.99.12"/>
    </reaction>
</comment>
<name>A0A1G7D289_9FLAO</name>
<dbReference type="InterPro" id="IPR007507">
    <property type="entry name" value="Glycos_transf_N"/>
</dbReference>
<dbReference type="Pfam" id="PF04413">
    <property type="entry name" value="Glycos_transf_N"/>
    <property type="match status" value="1"/>
</dbReference>
<dbReference type="Gene3D" id="3.40.50.11720">
    <property type="entry name" value="3-Deoxy-D-manno-octulosonic-acid transferase, N-terminal domain"/>
    <property type="match status" value="1"/>
</dbReference>
<dbReference type="PANTHER" id="PTHR42755">
    <property type="entry name" value="3-DEOXY-MANNO-OCTULOSONATE CYTIDYLYLTRANSFERASE"/>
    <property type="match status" value="1"/>
</dbReference>
<dbReference type="Proteomes" id="UP000182114">
    <property type="component" value="Unassembled WGS sequence"/>
</dbReference>
<proteinExistence type="inferred from homology"/>
<evidence type="ECO:0000256" key="8">
    <source>
        <dbReference type="RuleBase" id="RU365103"/>
    </source>
</evidence>
<reference evidence="11" key="1">
    <citation type="submission" date="2016-10" db="EMBL/GenBank/DDBJ databases">
        <authorList>
            <person name="Varghese N."/>
            <person name="Submissions S."/>
        </authorList>
    </citation>
    <scope>NUCLEOTIDE SEQUENCE [LARGE SCALE GENOMIC DNA]</scope>
    <source>
        <strain evidence="11">DSM 24729</strain>
    </source>
</reference>
<feature type="domain" description="3-deoxy-D-manno-octulosonic-acid transferase N-terminal" evidence="9">
    <location>
        <begin position="45"/>
        <end position="206"/>
    </location>
</feature>
<dbReference type="GO" id="GO:0005886">
    <property type="term" value="C:plasma membrane"/>
    <property type="evidence" value="ECO:0007669"/>
    <property type="project" value="UniProtKB-SubCell"/>
</dbReference>
<keyword evidence="8" id="KW-0472">Membrane</keyword>
<evidence type="ECO:0000259" key="9">
    <source>
        <dbReference type="Pfam" id="PF04413"/>
    </source>
</evidence>
<dbReference type="eggNOG" id="COG1519">
    <property type="taxonomic scope" value="Bacteria"/>
</dbReference>
<evidence type="ECO:0000256" key="5">
    <source>
        <dbReference type="ARBA" id="ARBA00031445"/>
    </source>
</evidence>
<evidence type="ECO:0000256" key="3">
    <source>
        <dbReference type="ARBA" id="ARBA00019077"/>
    </source>
</evidence>
<evidence type="ECO:0000313" key="11">
    <source>
        <dbReference type="Proteomes" id="UP000182114"/>
    </source>
</evidence>
<feature type="active site" description="Proton acceptor" evidence="7">
    <location>
        <position position="60"/>
    </location>
</feature>
<sequence>MHFIYNCSVYIAGFFLRVLRLFIPKLKLFVNGRKDVFNILKNELSRETPVIWIHTASLGEFEQGLPVIEALKKHYTEYQILVTFFSPSGYEVKKNSSAADLITYLPLDTKHNAAAFIATVNPVLSIFVKYEIWPNYLKELEKRKIPTLLVSAIFSKRQIFFKGYGSFMRKSLSAFSHFFVQDQNSKDLLASIGLKNSTISGDTRFDRVLKILEQDNTLDFMEKFKQDQQCFIAGSSWPEDEAIIVDYINTTNANLKFVFAPHTIKKEAIQKLAHAIQKKTILYSELASNNPSDYEVLIIDTIGILTKVYNYADIAYVGGGFATGLHNTLEPAVFGIPVLIGPKYSGFKEAEDLVALKGVIAISDQKSFTLALDQLVSSQKHYKETGEINTRYIAKRKGATGSIMDYIKTLH</sequence>
<keyword evidence="8" id="KW-0448">Lipopolysaccharide biosynthesis</keyword>
<comment type="function">
    <text evidence="8">Involved in lipopolysaccharide (LPS) biosynthesis. Catalyzes the transfer of 3-deoxy-D-manno-octulosonate (Kdo) residue(s) from CMP-Kdo to lipid IV(A), the tetraacyldisaccharide-1,4'-bisphosphate precursor of lipid A.</text>
</comment>
<dbReference type="EC" id="2.4.99.12" evidence="2 8"/>
<keyword evidence="4 8" id="KW-0808">Transferase</keyword>
<dbReference type="InterPro" id="IPR038107">
    <property type="entry name" value="Glycos_transf_N_sf"/>
</dbReference>
<evidence type="ECO:0000256" key="1">
    <source>
        <dbReference type="ARBA" id="ARBA00004713"/>
    </source>
</evidence>
<dbReference type="GO" id="GO:0043842">
    <property type="term" value="F:Kdo transferase activity"/>
    <property type="evidence" value="ECO:0007669"/>
    <property type="project" value="UniProtKB-EC"/>
</dbReference>
<evidence type="ECO:0000256" key="6">
    <source>
        <dbReference type="ARBA" id="ARBA00049183"/>
    </source>
</evidence>
<dbReference type="AlphaFoldDB" id="A0A1G7D289"/>
<organism evidence="10 11">
    <name type="scientific">Cellulophaga baltica</name>
    <dbReference type="NCBI Taxonomy" id="76594"/>
    <lineage>
        <taxon>Bacteria</taxon>
        <taxon>Pseudomonadati</taxon>
        <taxon>Bacteroidota</taxon>
        <taxon>Flavobacteriia</taxon>
        <taxon>Flavobacteriales</taxon>
        <taxon>Flavobacteriaceae</taxon>
        <taxon>Cellulophaga</taxon>
    </lineage>
</organism>
<accession>A0A1G7D289</accession>
<comment type="similarity">
    <text evidence="8">Belongs to the glycosyltransferase group 1 family.</text>
</comment>
<comment type="subcellular location">
    <subcellularLocation>
        <location evidence="8">Cell membrane</location>
    </subcellularLocation>
</comment>
<dbReference type="GO" id="GO:0009245">
    <property type="term" value="P:lipid A biosynthetic process"/>
    <property type="evidence" value="ECO:0007669"/>
    <property type="project" value="TreeGrafter"/>
</dbReference>
<evidence type="ECO:0000256" key="4">
    <source>
        <dbReference type="ARBA" id="ARBA00022679"/>
    </source>
</evidence>
<dbReference type="UniPathway" id="UPA00958"/>
<keyword evidence="11" id="KW-1185">Reference proteome</keyword>
<keyword evidence="8" id="KW-1003">Cell membrane</keyword>
<dbReference type="InterPro" id="IPR039901">
    <property type="entry name" value="Kdotransferase"/>
</dbReference>
<comment type="pathway">
    <text evidence="1 8">Bacterial outer membrane biogenesis; LPS core biosynthesis.</text>
</comment>
<evidence type="ECO:0000256" key="7">
    <source>
        <dbReference type="PIRSR" id="PIRSR639901-1"/>
    </source>
</evidence>
<dbReference type="Gene3D" id="3.40.50.2000">
    <property type="entry name" value="Glycogen Phosphorylase B"/>
    <property type="match status" value="1"/>
</dbReference>
<protein>
    <recommendedName>
        <fullName evidence="3 8">3-deoxy-D-manno-octulosonic acid transferase</fullName>
        <shortName evidence="8">Kdo transferase</shortName>
        <ecNumber evidence="2 8">2.4.99.12</ecNumber>
    </recommendedName>
    <alternativeName>
        <fullName evidence="5 8">Lipid IV(A) 3-deoxy-D-manno-octulosonic acid transferase</fullName>
    </alternativeName>
</protein>
<dbReference type="GO" id="GO:0009244">
    <property type="term" value="P:lipopolysaccharide core region biosynthetic process"/>
    <property type="evidence" value="ECO:0007669"/>
    <property type="project" value="UniProtKB-UniRule"/>
</dbReference>